<feature type="region of interest" description="Disordered" evidence="1">
    <location>
        <begin position="265"/>
        <end position="309"/>
    </location>
</feature>
<dbReference type="PANTHER" id="PTHR33115">
    <property type="entry name" value="ARM REPEAT SUPERFAMILY PROTEIN"/>
    <property type="match status" value="1"/>
</dbReference>
<feature type="compositionally biased region" description="Basic and acidic residues" evidence="1">
    <location>
        <begin position="622"/>
        <end position="643"/>
    </location>
</feature>
<name>J3M566_ORYBR</name>
<keyword evidence="2" id="KW-0472">Membrane</keyword>
<evidence type="ECO:0000256" key="1">
    <source>
        <dbReference type="SAM" id="MobiDB-lite"/>
    </source>
</evidence>
<dbReference type="InterPro" id="IPR016024">
    <property type="entry name" value="ARM-type_fold"/>
</dbReference>
<evidence type="ECO:0000313" key="4">
    <source>
        <dbReference type="Proteomes" id="UP000006038"/>
    </source>
</evidence>
<reference evidence="3" key="2">
    <citation type="submission" date="2013-04" db="UniProtKB">
        <authorList>
            <consortium name="EnsemblPlants"/>
        </authorList>
    </citation>
    <scope>IDENTIFICATION</scope>
</reference>
<sequence>MVAVNNAAFDLRKYTEKSEDDIRAVITRMYFGVKLLIKNILVIIVAILIEAVLLINSFGPMASMVISVMRLRQHDYDGSDATNKGKLRAALFIFYSLALVHSVCFYCWFMLQFSLANRAKLLATQSGLDKYHKWGQRLPLQYIHDTKTKCGNDLRLPGDWNLITYAVGLLESVYRGDVLDGLRMLDVFVVEKTLPIRMELLSSKNSIQNLITMLEFTSPDLKDQEMRERAARIVANVAGELRVGVAQIPEGALQCICSLMEPSRPRQRHQEEEEKEQQRYHQHQLEGEDEEASVQGSHQSSQITDDRDATATVQYRKKGKSPGISIIGNVMRLGQVMDEIIDRQVAMMREERQRMIEDESFKPKGTRELIHQGLQILERLSRDDNNCREICNSQGLLPKIISPIASSSFLDAEYDSEWIDILSILLRLVRRLTGAPGEAGGRLCHEIWTSKDAVRNLLGILDGQIKCSLQLQENAMEILTEIAIRIPSVMTESLVKKLCHIFLANSGMSGLRIKAGEALVKLLSAQGASGVAPMMEVFCKSMSMEQICESGSTDELDVERYKIAVDELTNILVKDKECQISAAAILELFCCRSVRGYQLLDQYDVVNLLSKIVGLILDSKTEGNKENQPEPRENNSSETHNDEESQPPKQAGQNKSLVEINDELCEERKYLAAMLSLLVVICEKMVDAGVVAQVTSVDEALVKKLKKIIEANSENTADCLGIVKLACQAVIATIHLKPSCLKDFNENNFDNVLSMALGSMSDIDNCMLFAVKDDEITKTTRTLSSLIKEAQVLLQKQEETGNSST</sequence>
<reference evidence="3" key="1">
    <citation type="journal article" date="2013" name="Nat. Commun.">
        <title>Whole-genome sequencing of Oryza brachyantha reveals mechanisms underlying Oryza genome evolution.</title>
        <authorList>
            <person name="Chen J."/>
            <person name="Huang Q."/>
            <person name="Gao D."/>
            <person name="Wang J."/>
            <person name="Lang Y."/>
            <person name="Liu T."/>
            <person name="Li B."/>
            <person name="Bai Z."/>
            <person name="Luis Goicoechea J."/>
            <person name="Liang C."/>
            <person name="Chen C."/>
            <person name="Zhang W."/>
            <person name="Sun S."/>
            <person name="Liao Y."/>
            <person name="Zhang X."/>
            <person name="Yang L."/>
            <person name="Song C."/>
            <person name="Wang M."/>
            <person name="Shi J."/>
            <person name="Liu G."/>
            <person name="Liu J."/>
            <person name="Zhou H."/>
            <person name="Zhou W."/>
            <person name="Yu Q."/>
            <person name="An N."/>
            <person name="Chen Y."/>
            <person name="Cai Q."/>
            <person name="Wang B."/>
            <person name="Liu B."/>
            <person name="Min J."/>
            <person name="Huang Y."/>
            <person name="Wu H."/>
            <person name="Li Z."/>
            <person name="Zhang Y."/>
            <person name="Yin Y."/>
            <person name="Song W."/>
            <person name="Jiang J."/>
            <person name="Jackson S.A."/>
            <person name="Wing R.A."/>
            <person name="Wang J."/>
            <person name="Chen M."/>
        </authorList>
    </citation>
    <scope>NUCLEOTIDE SEQUENCE [LARGE SCALE GENOMIC DNA]</scope>
    <source>
        <strain evidence="3">cv. IRGC 101232</strain>
    </source>
</reference>
<dbReference type="PANTHER" id="PTHR33115:SF56">
    <property type="entry name" value="OS05G0239400 PROTEIN"/>
    <property type="match status" value="1"/>
</dbReference>
<feature type="compositionally biased region" description="Polar residues" evidence="1">
    <location>
        <begin position="294"/>
        <end position="303"/>
    </location>
</feature>
<dbReference type="Gene3D" id="1.25.10.10">
    <property type="entry name" value="Leucine-rich Repeat Variant"/>
    <property type="match status" value="1"/>
</dbReference>
<evidence type="ECO:0000313" key="3">
    <source>
        <dbReference type="EnsemblPlants" id="OB05G17400.1"/>
    </source>
</evidence>
<feature type="transmembrane region" description="Helical" evidence="2">
    <location>
        <begin position="89"/>
        <end position="111"/>
    </location>
</feature>
<dbReference type="Gramene" id="OB05G17400.1">
    <property type="protein sequence ID" value="OB05G17400.1"/>
    <property type="gene ID" value="OB05G17400"/>
</dbReference>
<dbReference type="EnsemblPlants" id="OB05G17400.1">
    <property type="protein sequence ID" value="OB05G17400.1"/>
    <property type="gene ID" value="OB05G17400"/>
</dbReference>
<accession>J3M566</accession>
<dbReference type="SUPFAM" id="SSF48371">
    <property type="entry name" value="ARM repeat"/>
    <property type="match status" value="1"/>
</dbReference>
<keyword evidence="2" id="KW-0812">Transmembrane</keyword>
<protein>
    <submittedName>
        <fullName evidence="3">Uncharacterized protein</fullName>
    </submittedName>
</protein>
<dbReference type="eggNOG" id="ENOG502QRQI">
    <property type="taxonomic scope" value="Eukaryota"/>
</dbReference>
<keyword evidence="4" id="KW-1185">Reference proteome</keyword>
<dbReference type="OMA" id="MSMEQIC"/>
<organism evidence="3">
    <name type="scientific">Oryza brachyantha</name>
    <name type="common">malo sina</name>
    <dbReference type="NCBI Taxonomy" id="4533"/>
    <lineage>
        <taxon>Eukaryota</taxon>
        <taxon>Viridiplantae</taxon>
        <taxon>Streptophyta</taxon>
        <taxon>Embryophyta</taxon>
        <taxon>Tracheophyta</taxon>
        <taxon>Spermatophyta</taxon>
        <taxon>Magnoliopsida</taxon>
        <taxon>Liliopsida</taxon>
        <taxon>Poales</taxon>
        <taxon>Poaceae</taxon>
        <taxon>BOP clade</taxon>
        <taxon>Oryzoideae</taxon>
        <taxon>Oryzeae</taxon>
        <taxon>Oryzinae</taxon>
        <taxon>Oryza</taxon>
    </lineage>
</organism>
<dbReference type="InterPro" id="IPR011989">
    <property type="entry name" value="ARM-like"/>
</dbReference>
<dbReference type="AlphaFoldDB" id="J3M566"/>
<dbReference type="Proteomes" id="UP000006038">
    <property type="component" value="Chromosome 5"/>
</dbReference>
<keyword evidence="2" id="KW-1133">Transmembrane helix</keyword>
<evidence type="ECO:0000256" key="2">
    <source>
        <dbReference type="SAM" id="Phobius"/>
    </source>
</evidence>
<feature type="compositionally biased region" description="Basic and acidic residues" evidence="1">
    <location>
        <begin position="268"/>
        <end position="286"/>
    </location>
</feature>
<dbReference type="HOGENOM" id="CLU_009953_2_1_1"/>
<proteinExistence type="predicted"/>
<feature type="region of interest" description="Disordered" evidence="1">
    <location>
        <begin position="622"/>
        <end position="653"/>
    </location>
</feature>
<feature type="transmembrane region" description="Helical" evidence="2">
    <location>
        <begin position="40"/>
        <end position="68"/>
    </location>
</feature>